<sequence>MFDHVMFDTLAYAKKLKSAGFTEDQAEIQAEALASIIDEKFATKQDLKELELRMLVRLGAIQAAGIAIVAALVKLL</sequence>
<gene>
    <name evidence="1" type="ORF">MAG551_02666</name>
</gene>
<comment type="caution">
    <text evidence="1">The sequence shown here is derived from an EMBL/GenBank/DDBJ whole genome shotgun (WGS) entry which is preliminary data.</text>
</comment>
<name>A0A941W5E1_9BACT</name>
<evidence type="ECO:0000313" key="2">
    <source>
        <dbReference type="Proteomes" id="UP000722750"/>
    </source>
</evidence>
<dbReference type="Gene3D" id="1.20.5.340">
    <property type="match status" value="1"/>
</dbReference>
<dbReference type="Proteomes" id="UP000722750">
    <property type="component" value="Unassembled WGS sequence"/>
</dbReference>
<evidence type="ECO:0008006" key="3">
    <source>
        <dbReference type="Google" id="ProtNLM"/>
    </source>
</evidence>
<protein>
    <recommendedName>
        <fullName evidence="3">DUF1640 domain-containing protein</fullName>
    </recommendedName>
</protein>
<proteinExistence type="predicted"/>
<organism evidence="1 2">
    <name type="scientific">Candidatus Scalindua arabica</name>
    <dbReference type="NCBI Taxonomy" id="1127984"/>
    <lineage>
        <taxon>Bacteria</taxon>
        <taxon>Pseudomonadati</taxon>
        <taxon>Planctomycetota</taxon>
        <taxon>Candidatus Brocadiia</taxon>
        <taxon>Candidatus Brocadiales</taxon>
        <taxon>Candidatus Scalinduaceae</taxon>
        <taxon>Candidatus Scalindua</taxon>
    </lineage>
</organism>
<dbReference type="AlphaFoldDB" id="A0A941W5E1"/>
<dbReference type="EMBL" id="JAANXD010000100">
    <property type="protein sequence ID" value="MBS1259593.1"/>
    <property type="molecule type" value="Genomic_DNA"/>
</dbReference>
<evidence type="ECO:0000313" key="1">
    <source>
        <dbReference type="EMBL" id="MBS1259593.1"/>
    </source>
</evidence>
<accession>A0A941W5E1</accession>
<reference evidence="1" key="1">
    <citation type="journal article" date="2021" name="ISME J.">
        <title>Fine-scale metabolic discontinuity in a stratified prokaryote microbiome of a Red Sea deep halocline.</title>
        <authorList>
            <person name="Michoud G."/>
            <person name="Ngugi D.K."/>
            <person name="Barozzi A."/>
            <person name="Merlino G."/>
            <person name="Calleja M.L."/>
            <person name="Delgado-Huertas A."/>
            <person name="Moran X.A.G."/>
            <person name="Daffonchio D."/>
        </authorList>
    </citation>
    <scope>NUCLEOTIDE SEQUENCE</scope>
    <source>
        <strain evidence="1">SuakinDeep_MAG55_1</strain>
    </source>
</reference>